<evidence type="ECO:0000313" key="3">
    <source>
        <dbReference type="Proteomes" id="UP001500889"/>
    </source>
</evidence>
<proteinExistence type="inferred from homology"/>
<gene>
    <name evidence="2" type="ORF">DMAD_02368</name>
</gene>
<reference evidence="2 3" key="1">
    <citation type="submission" date="2024-02" db="EMBL/GenBank/DDBJ databases">
        <title>A chromosome-level genome assembly of Drosophila madeirensis, a fruit fly species endemic to Madeira island.</title>
        <authorList>
            <person name="Tomihara K."/>
            <person name="Llopart A."/>
            <person name="Yamamoto D."/>
        </authorList>
    </citation>
    <scope>NUCLEOTIDE SEQUENCE [LARGE SCALE GENOMIC DNA]</scope>
    <source>
        <strain evidence="2 3">RF1</strain>
    </source>
</reference>
<dbReference type="SMART" id="SM00268">
    <property type="entry name" value="ACTIN"/>
    <property type="match status" value="1"/>
</dbReference>
<comment type="similarity">
    <text evidence="1">Belongs to the actin family.</text>
</comment>
<dbReference type="PANTHER" id="PTHR11937">
    <property type="entry name" value="ACTIN"/>
    <property type="match status" value="1"/>
</dbReference>
<dbReference type="EMBL" id="AP029266">
    <property type="protein sequence ID" value="BFG03015.1"/>
    <property type="molecule type" value="Genomic_DNA"/>
</dbReference>
<dbReference type="InterPro" id="IPR043129">
    <property type="entry name" value="ATPase_NBD"/>
</dbReference>
<dbReference type="Gene3D" id="3.90.640.10">
    <property type="entry name" value="Actin, Chain A, domain 4"/>
    <property type="match status" value="1"/>
</dbReference>
<dbReference type="Gene3D" id="3.30.420.40">
    <property type="match status" value="2"/>
</dbReference>
<dbReference type="Pfam" id="PF00022">
    <property type="entry name" value="Actin"/>
    <property type="match status" value="2"/>
</dbReference>
<organism evidence="2 3">
    <name type="scientific">Drosophila madeirensis</name>
    <name type="common">Fruit fly</name>
    <dbReference type="NCBI Taxonomy" id="30013"/>
    <lineage>
        <taxon>Eukaryota</taxon>
        <taxon>Metazoa</taxon>
        <taxon>Ecdysozoa</taxon>
        <taxon>Arthropoda</taxon>
        <taxon>Hexapoda</taxon>
        <taxon>Insecta</taxon>
        <taxon>Pterygota</taxon>
        <taxon>Neoptera</taxon>
        <taxon>Endopterygota</taxon>
        <taxon>Diptera</taxon>
        <taxon>Brachycera</taxon>
        <taxon>Muscomorpha</taxon>
        <taxon>Ephydroidea</taxon>
        <taxon>Drosophilidae</taxon>
        <taxon>Drosophila</taxon>
        <taxon>Sophophora</taxon>
    </lineage>
</organism>
<dbReference type="AlphaFoldDB" id="A0AAU9G523"/>
<dbReference type="Proteomes" id="UP001500889">
    <property type="component" value="Chromosome A"/>
</dbReference>
<evidence type="ECO:0000313" key="2">
    <source>
        <dbReference type="EMBL" id="BFG03015.1"/>
    </source>
</evidence>
<evidence type="ECO:0000256" key="1">
    <source>
        <dbReference type="RuleBase" id="RU000487"/>
    </source>
</evidence>
<dbReference type="SUPFAM" id="SSF53067">
    <property type="entry name" value="Actin-like ATPase domain"/>
    <property type="match status" value="2"/>
</dbReference>
<name>A0AAU9G523_DROMD</name>
<protein>
    <submittedName>
        <fullName evidence="2">Actin-related protein 10</fullName>
    </submittedName>
</protein>
<sequence length="378" mass="42571">MPIYESVMQEKPPIVLDIGNAYTKLGFAGEAYPRKIMPTEVVLTTTGITKRLFDYEQKDELYDQIIDFLQTIFFKHLLVSPKERKFVVVENIFGQTVVRETLARALFVHFDVSSVLFVPAHLIALSTLAVATAVVVDIGYSETSIMPVFSGVQIMSAFKDQSYGGSAIHAEIKRQLLETGVKESLLTESVLEDIKVRTCFVTTMDRAHSRSRGDENQPKPPPSVDYIICDNDTMVEVPGLLRETVYEIMFEPNNERDSLPHLILRSILDCTLDVRKPLVESIFLIGGGSMVQGLLPRLQQELQHLLTNDPHYAERFHGELQFKFFNSIGKQNFTAWLGGALCGATDLIQTRSLSKETYLKNEHVPDWSNLCDNRHAGS</sequence>
<accession>A0AAU9G523</accession>
<dbReference type="InterPro" id="IPR004000">
    <property type="entry name" value="Actin"/>
</dbReference>
<keyword evidence="3" id="KW-1185">Reference proteome</keyword>
<dbReference type="CDD" id="cd10207">
    <property type="entry name" value="ASKHA_NBD_Arp10"/>
    <property type="match status" value="1"/>
</dbReference>